<feature type="domain" description="SWIM-type" evidence="7">
    <location>
        <begin position="21"/>
        <end position="53"/>
    </location>
</feature>
<keyword evidence="3" id="KW-0862">Zinc</keyword>
<proteinExistence type="predicted"/>
<evidence type="ECO:0000256" key="1">
    <source>
        <dbReference type="ARBA" id="ARBA00022723"/>
    </source>
</evidence>
<evidence type="ECO:0000256" key="5">
    <source>
        <dbReference type="SAM" id="MobiDB-lite"/>
    </source>
</evidence>
<dbReference type="InterPro" id="IPR007527">
    <property type="entry name" value="Znf_SWIM"/>
</dbReference>
<accession>A0AAV0NU02</accession>
<dbReference type="GO" id="GO:0008270">
    <property type="term" value="F:zinc ion binding"/>
    <property type="evidence" value="ECO:0007669"/>
    <property type="project" value="UniProtKB-KW"/>
</dbReference>
<name>A0AAV0NU02_9ROSI</name>
<feature type="region of interest" description="Disordered" evidence="5">
    <location>
        <begin position="145"/>
        <end position="198"/>
    </location>
</feature>
<evidence type="ECO:0000256" key="2">
    <source>
        <dbReference type="ARBA" id="ARBA00022771"/>
    </source>
</evidence>
<keyword evidence="9" id="KW-1185">Reference proteome</keyword>
<dbReference type="PROSITE" id="PS50158">
    <property type="entry name" value="ZF_CCHC"/>
    <property type="match status" value="1"/>
</dbReference>
<dbReference type="Pfam" id="PF04434">
    <property type="entry name" value="SWIM"/>
    <property type="match status" value="1"/>
</dbReference>
<reference evidence="8" key="1">
    <citation type="submission" date="2022-08" db="EMBL/GenBank/DDBJ databases">
        <authorList>
            <person name="Gutierrez-Valencia J."/>
        </authorList>
    </citation>
    <scope>NUCLEOTIDE SEQUENCE</scope>
</reference>
<dbReference type="PANTHER" id="PTHR31973:SF187">
    <property type="entry name" value="MUTATOR TRANSPOSASE MUDRA PROTEIN"/>
    <property type="match status" value="1"/>
</dbReference>
<feature type="region of interest" description="Disordered" evidence="5">
    <location>
        <begin position="261"/>
        <end position="287"/>
    </location>
</feature>
<evidence type="ECO:0000313" key="9">
    <source>
        <dbReference type="Proteomes" id="UP001154282"/>
    </source>
</evidence>
<keyword evidence="1" id="KW-0479">Metal-binding</keyword>
<dbReference type="InterPro" id="IPR036875">
    <property type="entry name" value="Znf_CCHC_sf"/>
</dbReference>
<dbReference type="Proteomes" id="UP001154282">
    <property type="component" value="Unassembled WGS sequence"/>
</dbReference>
<dbReference type="AlphaFoldDB" id="A0AAV0NU02"/>
<feature type="compositionally biased region" description="Basic residues" evidence="5">
    <location>
        <begin position="147"/>
        <end position="156"/>
    </location>
</feature>
<dbReference type="EMBL" id="CAMGYJ010000008">
    <property type="protein sequence ID" value="CAI0462078.1"/>
    <property type="molecule type" value="Genomic_DNA"/>
</dbReference>
<evidence type="ECO:0008006" key="10">
    <source>
        <dbReference type="Google" id="ProtNLM"/>
    </source>
</evidence>
<keyword evidence="2 4" id="KW-0863">Zinc-finger</keyword>
<evidence type="ECO:0000256" key="3">
    <source>
        <dbReference type="ARBA" id="ARBA00022833"/>
    </source>
</evidence>
<comment type="caution">
    <text evidence="8">The sequence shown here is derived from an EMBL/GenBank/DDBJ whole genome shotgun (WGS) entry which is preliminary data.</text>
</comment>
<evidence type="ECO:0000259" key="6">
    <source>
        <dbReference type="PROSITE" id="PS50158"/>
    </source>
</evidence>
<feature type="compositionally biased region" description="Low complexity" evidence="5">
    <location>
        <begin position="276"/>
        <end position="287"/>
    </location>
</feature>
<evidence type="ECO:0000259" key="7">
    <source>
        <dbReference type="PROSITE" id="PS50966"/>
    </source>
</evidence>
<dbReference type="PROSITE" id="PS50966">
    <property type="entry name" value="ZF_SWIM"/>
    <property type="match status" value="1"/>
</dbReference>
<dbReference type="InterPro" id="IPR001878">
    <property type="entry name" value="Znf_CCHC"/>
</dbReference>
<dbReference type="PANTHER" id="PTHR31973">
    <property type="entry name" value="POLYPROTEIN, PUTATIVE-RELATED"/>
    <property type="match status" value="1"/>
</dbReference>
<protein>
    <recommendedName>
        <fullName evidence="10">SWIM-type domain-containing protein</fullName>
    </recommendedName>
</protein>
<feature type="compositionally biased region" description="Basic and acidic residues" evidence="5">
    <location>
        <begin position="113"/>
        <end position="126"/>
    </location>
</feature>
<evidence type="ECO:0000313" key="8">
    <source>
        <dbReference type="EMBL" id="CAI0462078.1"/>
    </source>
</evidence>
<dbReference type="SMART" id="SM00575">
    <property type="entry name" value="ZnF_PMZ"/>
    <property type="match status" value="1"/>
</dbReference>
<sequence length="287" mass="32041">MCTSRPSTEDQHEVTIGDKGFMVNIKKGSCTCGFWLLNGIPCCHAFSSITYLRGHPEDFVDEYFLMNRVKSAYMHPIPPSEGRQAWLPVEGYKVYPPQIRRMPGRPKTKRKRETWEVTRKPSRDGNGKIATRHILVITCTNCGKDGHNKRNCKNPRKPPEPPKKKSRAAQPRTQGNVAADQNTTNEPKQRKKNRYSKCSSEFHNVRRCPMNVGIQAPHVGSSSRHVTDREMRMAMCGIGTYIDEATGNMYARMSTRVPGAGGHVQATAPDVPAVGATQPPATQPETP</sequence>
<feature type="domain" description="CCHC-type" evidence="6">
    <location>
        <begin position="139"/>
        <end position="154"/>
    </location>
</feature>
<gene>
    <name evidence="8" type="ORF">LITE_LOCUS35210</name>
</gene>
<feature type="compositionally biased region" description="Basic residues" evidence="5">
    <location>
        <begin position="102"/>
        <end position="112"/>
    </location>
</feature>
<dbReference type="InterPro" id="IPR006564">
    <property type="entry name" value="Znf_PMZ"/>
</dbReference>
<dbReference type="GO" id="GO:0003676">
    <property type="term" value="F:nucleic acid binding"/>
    <property type="evidence" value="ECO:0007669"/>
    <property type="project" value="InterPro"/>
</dbReference>
<feature type="compositionally biased region" description="Polar residues" evidence="5">
    <location>
        <begin position="171"/>
        <end position="186"/>
    </location>
</feature>
<feature type="region of interest" description="Disordered" evidence="5">
    <location>
        <begin position="98"/>
        <end position="129"/>
    </location>
</feature>
<dbReference type="SMART" id="SM00343">
    <property type="entry name" value="ZnF_C2HC"/>
    <property type="match status" value="1"/>
</dbReference>
<evidence type="ECO:0000256" key="4">
    <source>
        <dbReference type="PROSITE-ProRule" id="PRU00047"/>
    </source>
</evidence>
<organism evidence="8 9">
    <name type="scientific">Linum tenue</name>
    <dbReference type="NCBI Taxonomy" id="586396"/>
    <lineage>
        <taxon>Eukaryota</taxon>
        <taxon>Viridiplantae</taxon>
        <taxon>Streptophyta</taxon>
        <taxon>Embryophyta</taxon>
        <taxon>Tracheophyta</taxon>
        <taxon>Spermatophyta</taxon>
        <taxon>Magnoliopsida</taxon>
        <taxon>eudicotyledons</taxon>
        <taxon>Gunneridae</taxon>
        <taxon>Pentapetalae</taxon>
        <taxon>rosids</taxon>
        <taxon>fabids</taxon>
        <taxon>Malpighiales</taxon>
        <taxon>Linaceae</taxon>
        <taxon>Linum</taxon>
    </lineage>
</organism>
<dbReference type="SUPFAM" id="SSF57756">
    <property type="entry name" value="Retrovirus zinc finger-like domains"/>
    <property type="match status" value="1"/>
</dbReference>